<dbReference type="Proteomes" id="UP001589943">
    <property type="component" value="Unassembled WGS sequence"/>
</dbReference>
<accession>A0ABV6PJX6</accession>
<keyword evidence="1" id="KW-0732">Signal</keyword>
<reference evidence="2 3" key="1">
    <citation type="submission" date="2024-09" db="EMBL/GenBank/DDBJ databases">
        <authorList>
            <person name="Sun Q."/>
            <person name="Mori K."/>
        </authorList>
    </citation>
    <scope>NUCLEOTIDE SEQUENCE [LARGE SCALE GENOMIC DNA]</scope>
    <source>
        <strain evidence="2 3">NCAIM B.02537</strain>
    </source>
</reference>
<proteinExistence type="predicted"/>
<organism evidence="2 3">
    <name type="scientific">Novosphingobium aquiterrae</name>
    <dbReference type="NCBI Taxonomy" id="624388"/>
    <lineage>
        <taxon>Bacteria</taxon>
        <taxon>Pseudomonadati</taxon>
        <taxon>Pseudomonadota</taxon>
        <taxon>Alphaproteobacteria</taxon>
        <taxon>Sphingomonadales</taxon>
        <taxon>Sphingomonadaceae</taxon>
        <taxon>Novosphingobium</taxon>
    </lineage>
</organism>
<keyword evidence="3" id="KW-1185">Reference proteome</keyword>
<comment type="caution">
    <text evidence="2">The sequence shown here is derived from an EMBL/GenBank/DDBJ whole genome shotgun (WGS) entry which is preliminary data.</text>
</comment>
<sequence length="155" mass="17378">MTMIKALFRASVPFTLLLTAAPTVASGYLPMPELRETLRSYRTCFSRLQSAAGADRQLVARRKDKGMAASSDGTTHDVSLEVQSKGVERIGRDHARYAARIRYRNGVTRPDLNQIEYNHSWESHSYECRGRVLITNTAQGYTLSTFEPLAKTPPQ</sequence>
<feature type="signal peptide" evidence="1">
    <location>
        <begin position="1"/>
        <end position="25"/>
    </location>
</feature>
<name>A0ABV6PJX6_9SPHN</name>
<evidence type="ECO:0000313" key="3">
    <source>
        <dbReference type="Proteomes" id="UP001589943"/>
    </source>
</evidence>
<evidence type="ECO:0000313" key="2">
    <source>
        <dbReference type="EMBL" id="MFC0590137.1"/>
    </source>
</evidence>
<evidence type="ECO:0000256" key="1">
    <source>
        <dbReference type="SAM" id="SignalP"/>
    </source>
</evidence>
<dbReference type="RefSeq" id="WP_379481585.1">
    <property type="nucleotide sequence ID" value="NZ_JBHLTL010000006.1"/>
</dbReference>
<dbReference type="EMBL" id="JBHLTL010000006">
    <property type="protein sequence ID" value="MFC0590137.1"/>
    <property type="molecule type" value="Genomic_DNA"/>
</dbReference>
<feature type="chain" id="PRO_5046005230" evidence="1">
    <location>
        <begin position="26"/>
        <end position="155"/>
    </location>
</feature>
<gene>
    <name evidence="2" type="ORF">ACFFF7_11985</name>
</gene>
<protein>
    <submittedName>
        <fullName evidence="2">Uncharacterized protein</fullName>
    </submittedName>
</protein>